<feature type="disulfide bond" evidence="13">
    <location>
        <begin position="895"/>
        <end position="909"/>
    </location>
</feature>
<keyword evidence="9 12" id="KW-1015">Disulfide bond</keyword>
<name>A0A8S4NVD1_OWEFU</name>
<dbReference type="Pfam" id="PF00053">
    <property type="entry name" value="EGF_laminin"/>
    <property type="match status" value="1"/>
</dbReference>
<keyword evidence="2" id="KW-0880">Kelch repeat</keyword>
<dbReference type="InterPro" id="IPR015915">
    <property type="entry name" value="Kelch-typ_b-propeller"/>
</dbReference>
<dbReference type="PROSITE" id="PS00022">
    <property type="entry name" value="EGF_1"/>
    <property type="match status" value="1"/>
</dbReference>
<dbReference type="InterPro" id="IPR035914">
    <property type="entry name" value="Sperma_CUB_dom_sf"/>
</dbReference>
<feature type="domain" description="CUB" evidence="16">
    <location>
        <begin position="75"/>
        <end position="193"/>
    </location>
</feature>
<dbReference type="AlphaFoldDB" id="A0A8S4NVD1"/>
<feature type="non-terminal residue" evidence="19">
    <location>
        <position position="1"/>
    </location>
</feature>
<dbReference type="InterPro" id="IPR056732">
    <property type="entry name" value="GBD_ATRN"/>
</dbReference>
<dbReference type="SMART" id="SM00180">
    <property type="entry name" value="EGF_Lam"/>
    <property type="match status" value="2"/>
</dbReference>
<evidence type="ECO:0000313" key="19">
    <source>
        <dbReference type="EMBL" id="CAH1784738.1"/>
    </source>
</evidence>
<dbReference type="OrthoDB" id="9998912at2759"/>
<feature type="compositionally biased region" description="Low complexity" evidence="14">
    <location>
        <begin position="1239"/>
        <end position="1249"/>
    </location>
</feature>
<dbReference type="PROSITE" id="PS01248">
    <property type="entry name" value="EGF_LAM_1"/>
    <property type="match status" value="1"/>
</dbReference>
<dbReference type="Pfam" id="PF01437">
    <property type="entry name" value="PSI"/>
    <property type="match status" value="1"/>
</dbReference>
<dbReference type="InterPro" id="IPR056863">
    <property type="entry name" value="LMN_ATRN_NET-like_EGF"/>
</dbReference>
<dbReference type="SMART" id="SM00042">
    <property type="entry name" value="CUB"/>
    <property type="match status" value="1"/>
</dbReference>
<keyword evidence="8 15" id="KW-0472">Membrane</keyword>
<dbReference type="InterPro" id="IPR002049">
    <property type="entry name" value="LE_dom"/>
</dbReference>
<dbReference type="InterPro" id="IPR006652">
    <property type="entry name" value="Kelch_1"/>
</dbReference>
<evidence type="ECO:0000256" key="8">
    <source>
        <dbReference type="ARBA" id="ARBA00023136"/>
    </source>
</evidence>
<evidence type="ECO:0000256" key="9">
    <source>
        <dbReference type="ARBA" id="ARBA00023157"/>
    </source>
</evidence>
<dbReference type="SUPFAM" id="SSF57196">
    <property type="entry name" value="EGF/Laminin"/>
    <property type="match status" value="1"/>
</dbReference>
<evidence type="ECO:0000259" key="16">
    <source>
        <dbReference type="PROSITE" id="PS01180"/>
    </source>
</evidence>
<dbReference type="Pfam" id="PF24981">
    <property type="entry name" value="Beta-prop_ATRN-LZTR1"/>
    <property type="match status" value="1"/>
</dbReference>
<dbReference type="SUPFAM" id="SSF117281">
    <property type="entry name" value="Kelch motif"/>
    <property type="match status" value="1"/>
</dbReference>
<keyword evidence="11 13" id="KW-0424">Laminin EGF-like domain</keyword>
<dbReference type="Gene3D" id="2.120.10.80">
    <property type="entry name" value="Kelch-type beta propeller"/>
    <property type="match status" value="2"/>
</dbReference>
<keyword evidence="10" id="KW-0325">Glycoprotein</keyword>
<evidence type="ECO:0000256" key="6">
    <source>
        <dbReference type="ARBA" id="ARBA00022737"/>
    </source>
</evidence>
<evidence type="ECO:0000313" key="20">
    <source>
        <dbReference type="Proteomes" id="UP000749559"/>
    </source>
</evidence>
<feature type="domain" description="Laminin EGF-like" evidence="18">
    <location>
        <begin position="865"/>
        <end position="911"/>
    </location>
</feature>
<evidence type="ECO:0000256" key="14">
    <source>
        <dbReference type="SAM" id="MobiDB-lite"/>
    </source>
</evidence>
<sequence>KMADPILMFLFAKSKFRQNIGYLGRYWLIFVLFIQIIVYIDAQQPCGSGLCYEGKCQNGTCICDPGWTGGDCTHCVGRVRLTAKSGFISDGYGNYSLDTKCTWLVDSGEANTKIHLQMLQFATECSWDHVYIYDGDSVFSSLRAVLSGLILKQNAANSSSLPAITLNTGKAYFHFYSDAAYNMSGFNISYTIAGCPKDCSGQGTCNISVCICDSKWMGDACDIPKCPKGCINGTCDTQKNMCVCEPGFRGIDCSTPDRKGVWMPEISTNTIGGRASHKSVIYGADIYVLSGDNFGNTPFENIVKYNIPTKTWETIEPLTEGPAQRYGHSLILHDGAIYLYGGLIYNTISNELWKYTINENTWELLNPKMNSSIPLYAVVGHTAHIIGDVMYVIFGHSPTYGYLNTVLEFNLKGNLTWKVAETTGAIVKGGYGHSSVYDSESKLIYIHGGYHSHSATKYVLADDLYAYDPAKRTWTFLRSSDRFRYLHSASIIDGVMLIYGGNTHNDTSASSGAKCYSNEFLAYNIKCGSWYSLEGPKLVDDISRFGHTSNVHEGAMYIFGGFNGLMENSMYKFLPGMCSKYTRKLTCLNAMEGKKCVYVEGIGCKDKSDVTTLLNDKVISTLDQAITHDEATCPTPEPDESQRHCNRYDTCPSCLLNPYECTWCDGKCTASKCDNPQMPMLQSVRSVDQCPAKDSSKCYTLHNCHACSSDSNCTWIGHEKICQYSGPEATQSNLKSISNPLKCPAACYTHGSCENCTKTGCMWCSNQRRCVESNSYVASFPYGQCMEWTTHPEKCPATRCTDLKTCSDCQNNPRCGWCDDGTNTGLGSCMEGGDTGPVWSNNTHVEEDRDKCPAPRWFFTECPVCQCNGHSTCIPGTDTCQACGNNTEGDQCQHCVDGYYGNPRYGGNCTECMCNDQADTCDRESGKCYCFTRGVIGDQCDRCDESNRYYGNPRGGGTCYYQLNTNYMFTFNLSKKEDKHVEVINFLNTPRLSDRDLDFTINCSGPALINVTYSSADTENHSLIYKTFKCRYFKMKFSHRDYEFGQAKNLTFYVYVYNFTTPFWLQIAFSQMPYLDLLTFFATFFSCFLSLLLIAAIIWKVKQRYDAFRRGRRMIVEMEQMASRPFASMAYEIEQYNEVGTLLGEKKENNPQPPPSRHRKKQTVAKPSPVALEPLNGHKAAVLTVLVRLPCGDEDHTPPGTTGIVMGSSLVTLGSRKASMDYTGKIVTKKSGSKDTKDSSSSSSSNKTNVQATGPTPDENCL</sequence>
<dbReference type="GO" id="GO:0016020">
    <property type="term" value="C:membrane"/>
    <property type="evidence" value="ECO:0007669"/>
    <property type="project" value="UniProtKB-SubCell"/>
</dbReference>
<feature type="domain" description="EGF-like" evidence="17">
    <location>
        <begin position="222"/>
        <end position="254"/>
    </location>
</feature>
<dbReference type="Gene3D" id="2.10.25.10">
    <property type="entry name" value="Laminin"/>
    <property type="match status" value="2"/>
</dbReference>
<evidence type="ECO:0000256" key="4">
    <source>
        <dbReference type="ARBA" id="ARBA00022692"/>
    </source>
</evidence>
<feature type="disulfide bond" evidence="12">
    <location>
        <begin position="244"/>
        <end position="253"/>
    </location>
</feature>
<dbReference type="Gene3D" id="2.60.120.290">
    <property type="entry name" value="Spermadhesin, CUB domain"/>
    <property type="match status" value="1"/>
</dbReference>
<accession>A0A8S4NVD1</accession>
<feature type="region of interest" description="Disordered" evidence="14">
    <location>
        <begin position="1221"/>
        <end position="1262"/>
    </location>
</feature>
<keyword evidence="7 15" id="KW-1133">Transmembrane helix</keyword>
<evidence type="ECO:0000259" key="17">
    <source>
        <dbReference type="PROSITE" id="PS50026"/>
    </source>
</evidence>
<feature type="disulfide bond" evidence="13">
    <location>
        <begin position="883"/>
        <end position="892"/>
    </location>
</feature>
<keyword evidence="3 12" id="KW-0245">EGF-like domain</keyword>
<dbReference type="GO" id="GO:0005794">
    <property type="term" value="C:Golgi apparatus"/>
    <property type="evidence" value="ECO:0007669"/>
    <property type="project" value="TreeGrafter"/>
</dbReference>
<dbReference type="PROSITE" id="PS50026">
    <property type="entry name" value="EGF_3"/>
    <property type="match status" value="1"/>
</dbReference>
<dbReference type="Proteomes" id="UP000749559">
    <property type="component" value="Unassembled WGS sequence"/>
</dbReference>
<dbReference type="SMART" id="SM00181">
    <property type="entry name" value="EGF"/>
    <property type="match status" value="4"/>
</dbReference>
<keyword evidence="20" id="KW-1185">Reference proteome</keyword>
<evidence type="ECO:0000256" key="2">
    <source>
        <dbReference type="ARBA" id="ARBA00022441"/>
    </source>
</evidence>
<evidence type="ECO:0000256" key="5">
    <source>
        <dbReference type="ARBA" id="ARBA00022729"/>
    </source>
</evidence>
<dbReference type="InterPro" id="IPR000859">
    <property type="entry name" value="CUB_dom"/>
</dbReference>
<evidence type="ECO:0000259" key="18">
    <source>
        <dbReference type="PROSITE" id="PS50027"/>
    </source>
</evidence>
<dbReference type="Pfam" id="PF07974">
    <property type="entry name" value="EGF_2"/>
    <property type="match status" value="1"/>
</dbReference>
<dbReference type="CDD" id="cd00055">
    <property type="entry name" value="EGF_Lam"/>
    <property type="match status" value="2"/>
</dbReference>
<dbReference type="SMART" id="SM00612">
    <property type="entry name" value="Kelch"/>
    <property type="match status" value="3"/>
</dbReference>
<evidence type="ECO:0000256" key="12">
    <source>
        <dbReference type="PROSITE-ProRule" id="PRU00076"/>
    </source>
</evidence>
<evidence type="ECO:0000256" key="13">
    <source>
        <dbReference type="PROSITE-ProRule" id="PRU00460"/>
    </source>
</evidence>
<comment type="caution">
    <text evidence="12">Lacks conserved residue(s) required for the propagation of feature annotation.</text>
</comment>
<dbReference type="Pfam" id="PF24973">
    <property type="entry name" value="EGF_LMN_ATRN"/>
    <property type="match status" value="1"/>
</dbReference>
<evidence type="ECO:0000256" key="10">
    <source>
        <dbReference type="ARBA" id="ARBA00023180"/>
    </source>
</evidence>
<evidence type="ECO:0000256" key="1">
    <source>
        <dbReference type="ARBA" id="ARBA00004167"/>
    </source>
</evidence>
<dbReference type="CDD" id="cd00041">
    <property type="entry name" value="CUB"/>
    <property type="match status" value="1"/>
</dbReference>
<dbReference type="InterPro" id="IPR013111">
    <property type="entry name" value="EGF_extracell"/>
</dbReference>
<comment type="caution">
    <text evidence="19">The sequence shown here is derived from an EMBL/GenBank/DDBJ whole genome shotgun (WGS) entry which is preliminary data.</text>
</comment>
<dbReference type="PROSITE" id="PS01186">
    <property type="entry name" value="EGF_2"/>
    <property type="match status" value="1"/>
</dbReference>
<dbReference type="InterPro" id="IPR051568">
    <property type="entry name" value="LZTR1/Attractin"/>
</dbReference>
<dbReference type="InterPro" id="IPR016201">
    <property type="entry name" value="PSI"/>
</dbReference>
<dbReference type="InterPro" id="IPR000742">
    <property type="entry name" value="EGF"/>
</dbReference>
<reference evidence="19" key="1">
    <citation type="submission" date="2022-03" db="EMBL/GenBank/DDBJ databases">
        <authorList>
            <person name="Martin C."/>
        </authorList>
    </citation>
    <scope>NUCLEOTIDE SEQUENCE</scope>
</reference>
<protein>
    <recommendedName>
        <fullName evidence="21">Attractin</fullName>
    </recommendedName>
</protein>
<evidence type="ECO:0008006" key="21">
    <source>
        <dbReference type="Google" id="ProtNLM"/>
    </source>
</evidence>
<organism evidence="19 20">
    <name type="scientific">Owenia fusiformis</name>
    <name type="common">Polychaete worm</name>
    <dbReference type="NCBI Taxonomy" id="6347"/>
    <lineage>
        <taxon>Eukaryota</taxon>
        <taxon>Metazoa</taxon>
        <taxon>Spiralia</taxon>
        <taxon>Lophotrochozoa</taxon>
        <taxon>Annelida</taxon>
        <taxon>Polychaeta</taxon>
        <taxon>Sedentaria</taxon>
        <taxon>Canalipalpata</taxon>
        <taxon>Sabellida</taxon>
        <taxon>Oweniida</taxon>
        <taxon>Oweniidae</taxon>
        <taxon>Owenia</taxon>
    </lineage>
</organism>
<proteinExistence type="predicted"/>
<dbReference type="SUPFAM" id="SSF49854">
    <property type="entry name" value="Spermadhesin, CUB domain"/>
    <property type="match status" value="1"/>
</dbReference>
<keyword evidence="6" id="KW-0677">Repeat</keyword>
<dbReference type="InterPro" id="IPR056737">
    <property type="entry name" value="Beta-prop_ATRN-MKLN-like"/>
</dbReference>
<dbReference type="PROSITE" id="PS50027">
    <property type="entry name" value="EGF_LAM_2"/>
    <property type="match status" value="1"/>
</dbReference>
<feature type="region of interest" description="Disordered" evidence="14">
    <location>
        <begin position="1144"/>
        <end position="1171"/>
    </location>
</feature>
<gene>
    <name evidence="19" type="ORF">OFUS_LOCUS10884</name>
</gene>
<dbReference type="PANTHER" id="PTHR46376">
    <property type="entry name" value="LEUCINE-ZIPPER-LIKE TRANSCRIPTIONAL REGULATOR 1"/>
    <property type="match status" value="1"/>
</dbReference>
<evidence type="ECO:0000256" key="3">
    <source>
        <dbReference type="ARBA" id="ARBA00022536"/>
    </source>
</evidence>
<keyword evidence="5" id="KW-0732">Signal</keyword>
<feature type="transmembrane region" description="Helical" evidence="15">
    <location>
        <begin position="1077"/>
        <end position="1099"/>
    </location>
</feature>
<comment type="subcellular location">
    <subcellularLocation>
        <location evidence="1">Membrane</location>
        <topology evidence="1">Single-pass membrane protein</topology>
    </subcellularLocation>
</comment>
<evidence type="ECO:0000256" key="11">
    <source>
        <dbReference type="ARBA" id="ARBA00023292"/>
    </source>
</evidence>
<dbReference type="InterPro" id="IPR002165">
    <property type="entry name" value="Plexin_repeat"/>
</dbReference>
<dbReference type="Pfam" id="PF24972">
    <property type="entry name" value="GBD_ATRN"/>
    <property type="match status" value="1"/>
</dbReference>
<evidence type="ECO:0000256" key="15">
    <source>
        <dbReference type="SAM" id="Phobius"/>
    </source>
</evidence>
<feature type="transmembrane region" description="Helical" evidence="15">
    <location>
        <begin position="20"/>
        <end position="40"/>
    </location>
</feature>
<keyword evidence="4 15" id="KW-0812">Transmembrane</keyword>
<evidence type="ECO:0000256" key="7">
    <source>
        <dbReference type="ARBA" id="ARBA00022989"/>
    </source>
</evidence>
<dbReference type="SMART" id="SM00423">
    <property type="entry name" value="PSI"/>
    <property type="match status" value="4"/>
</dbReference>
<dbReference type="PANTHER" id="PTHR46376:SF2">
    <property type="entry name" value="DISTRACTED, ISOFORM B"/>
    <property type="match status" value="1"/>
</dbReference>
<dbReference type="PROSITE" id="PS01180">
    <property type="entry name" value="CUB"/>
    <property type="match status" value="1"/>
</dbReference>
<dbReference type="EMBL" id="CAIIXF020000005">
    <property type="protein sequence ID" value="CAH1784738.1"/>
    <property type="molecule type" value="Genomic_DNA"/>
</dbReference>